<dbReference type="Pfam" id="PF11307">
    <property type="entry name" value="DUF3109"/>
    <property type="match status" value="1"/>
</dbReference>
<dbReference type="AlphaFoldDB" id="A0A9D9DQ33"/>
<name>A0A9D9DQ33_9BACT</name>
<proteinExistence type="inferred from homology"/>
<gene>
    <name evidence="2" type="ORF">IAB08_01670</name>
</gene>
<evidence type="ECO:0000313" key="3">
    <source>
        <dbReference type="Proteomes" id="UP000823612"/>
    </source>
</evidence>
<comment type="similarity">
    <text evidence="1">Belongs to the Rv0495c family.</text>
</comment>
<dbReference type="EMBL" id="JADIMZ010000024">
    <property type="protein sequence ID" value="MBO8431987.1"/>
    <property type="molecule type" value="Genomic_DNA"/>
</dbReference>
<reference evidence="2" key="1">
    <citation type="submission" date="2020-10" db="EMBL/GenBank/DDBJ databases">
        <authorList>
            <person name="Gilroy R."/>
        </authorList>
    </citation>
    <scope>NUCLEOTIDE SEQUENCE</scope>
    <source>
        <strain evidence="2">2889</strain>
    </source>
</reference>
<dbReference type="InterPro" id="IPR021458">
    <property type="entry name" value="Rv0495c"/>
</dbReference>
<evidence type="ECO:0000313" key="2">
    <source>
        <dbReference type="EMBL" id="MBO8431987.1"/>
    </source>
</evidence>
<dbReference type="Proteomes" id="UP000823612">
    <property type="component" value="Unassembled WGS sequence"/>
</dbReference>
<comment type="caution">
    <text evidence="2">The sequence shown here is derived from an EMBL/GenBank/DDBJ whole genome shotgun (WGS) entry which is preliminary data.</text>
</comment>
<sequence length="203" mass="23340">MVSILNTLVSDEVFTECFCCDLQKCKGCCCIEGDAGAPLEKEEIPLLAKYYPIYKEYMTPQGREVIENGTRQAQEGMRFYEVFPLDGSLLTPLINQRDCAYLTPAGEDGVAYCAIEKAFREGKIPFRKPVSCALFPIRVQHYPEYDALNYFHWHICRDAERLGRRKGIPVFRFLKEPLTEVYGEEWYREAEAVYEAVFSPKGT</sequence>
<accession>A0A9D9DQ33</accession>
<organism evidence="2 3">
    <name type="scientific">Candidatus Pullibacteroides excrementavium</name>
    <dbReference type="NCBI Taxonomy" id="2840905"/>
    <lineage>
        <taxon>Bacteria</taxon>
        <taxon>Pseudomonadati</taxon>
        <taxon>Bacteroidota</taxon>
        <taxon>Bacteroidia</taxon>
        <taxon>Bacteroidales</taxon>
        <taxon>Candidatus Pullibacteroides</taxon>
    </lineage>
</organism>
<protein>
    <submittedName>
        <fullName evidence="2">DUF3109 family protein</fullName>
    </submittedName>
</protein>
<evidence type="ECO:0000256" key="1">
    <source>
        <dbReference type="ARBA" id="ARBA00093770"/>
    </source>
</evidence>
<reference evidence="2" key="2">
    <citation type="journal article" date="2021" name="PeerJ">
        <title>Extensive microbial diversity within the chicken gut microbiome revealed by metagenomics and culture.</title>
        <authorList>
            <person name="Gilroy R."/>
            <person name="Ravi A."/>
            <person name="Getino M."/>
            <person name="Pursley I."/>
            <person name="Horton D.L."/>
            <person name="Alikhan N.F."/>
            <person name="Baker D."/>
            <person name="Gharbi K."/>
            <person name="Hall N."/>
            <person name="Watson M."/>
            <person name="Adriaenssens E.M."/>
            <person name="Foster-Nyarko E."/>
            <person name="Jarju S."/>
            <person name="Secka A."/>
            <person name="Antonio M."/>
            <person name="Oren A."/>
            <person name="Chaudhuri R.R."/>
            <person name="La Ragione R."/>
            <person name="Hildebrand F."/>
            <person name="Pallen M.J."/>
        </authorList>
    </citation>
    <scope>NUCLEOTIDE SEQUENCE</scope>
    <source>
        <strain evidence="2">2889</strain>
    </source>
</reference>